<evidence type="ECO:0000259" key="2">
    <source>
        <dbReference type="Pfam" id="PF13439"/>
    </source>
</evidence>
<evidence type="ECO:0000313" key="3">
    <source>
        <dbReference type="EMBL" id="MBU2875239.1"/>
    </source>
</evidence>
<dbReference type="InterPro" id="IPR001296">
    <property type="entry name" value="Glyco_trans_1"/>
</dbReference>
<comment type="caution">
    <text evidence="3">The sequence shown here is derived from an EMBL/GenBank/DDBJ whole genome shotgun (WGS) entry which is preliminary data.</text>
</comment>
<evidence type="ECO:0000313" key="4">
    <source>
        <dbReference type="Proteomes" id="UP000753376"/>
    </source>
</evidence>
<sequence length="372" mass="42143">MKIAIFRTDSSSQDPASYNSQEMGLAKGLRKLGHVVDIIMASSTGHYSEKVIDDTDGAIRIIELPFRIIPLLNEPFYPKVYKILSKNKYDYVQINEEGNFASYLIARVCNKNDLKFGIYQGMYRTLSGRKWALYEAIHHRFFRPLLRTRSVGAFCKTSLAGDYLSSKGYKKTHVVPVGLDFSKFRIRENRDWRNHLNIGADAQLILYVGSLEKRRNPQFIADLACNARADQHFVLVGRGPCQSDVETAIIKNSKNNLHLVGQLSQKELPALYEQADVFVLPSDYEIYGMVVAESLAFGTPVISTRTAGPVDIIESEEQGSLISYLDVDIWLKAIDFYGISSKNKSEMGLRIRNAESRFDWVSIARKYVELVS</sequence>
<protein>
    <submittedName>
        <fullName evidence="3">Glycosyltransferase family 4 protein</fullName>
    </submittedName>
</protein>
<dbReference type="Pfam" id="PF00534">
    <property type="entry name" value="Glycos_transf_1"/>
    <property type="match status" value="1"/>
</dbReference>
<reference evidence="3 4" key="1">
    <citation type="submission" date="2021-05" db="EMBL/GenBank/DDBJ databases">
        <title>Draft genomes of bacteria isolated from model marine particles.</title>
        <authorList>
            <person name="Datta M.S."/>
            <person name="Schwartzman J.A."/>
            <person name="Enke T.N."/>
            <person name="Saavedra J."/>
            <person name="Cermak N."/>
            <person name="Cordero O.X."/>
        </authorList>
    </citation>
    <scope>NUCLEOTIDE SEQUENCE [LARGE SCALE GENOMIC DNA]</scope>
    <source>
        <strain evidence="3 4">D2M19</strain>
    </source>
</reference>
<feature type="domain" description="Glycosyl transferase family 1" evidence="1">
    <location>
        <begin position="190"/>
        <end position="335"/>
    </location>
</feature>
<dbReference type="InterPro" id="IPR028098">
    <property type="entry name" value="Glyco_trans_4-like_N"/>
</dbReference>
<keyword evidence="4" id="KW-1185">Reference proteome</keyword>
<dbReference type="Proteomes" id="UP000753376">
    <property type="component" value="Unassembled WGS sequence"/>
</dbReference>
<feature type="domain" description="Glycosyltransferase subfamily 4-like N-terminal" evidence="2">
    <location>
        <begin position="25"/>
        <end position="181"/>
    </location>
</feature>
<dbReference type="PANTHER" id="PTHR45947:SF3">
    <property type="entry name" value="SULFOQUINOVOSYL TRANSFERASE SQD2"/>
    <property type="match status" value="1"/>
</dbReference>
<organism evidence="3 4">
    <name type="scientific">Marinobacter salexigens</name>
    <dbReference type="NCBI Taxonomy" id="1925763"/>
    <lineage>
        <taxon>Bacteria</taxon>
        <taxon>Pseudomonadati</taxon>
        <taxon>Pseudomonadota</taxon>
        <taxon>Gammaproteobacteria</taxon>
        <taxon>Pseudomonadales</taxon>
        <taxon>Marinobacteraceae</taxon>
        <taxon>Marinobacter</taxon>
    </lineage>
</organism>
<evidence type="ECO:0000259" key="1">
    <source>
        <dbReference type="Pfam" id="PF00534"/>
    </source>
</evidence>
<dbReference type="PANTHER" id="PTHR45947">
    <property type="entry name" value="SULFOQUINOVOSYL TRANSFERASE SQD2"/>
    <property type="match status" value="1"/>
</dbReference>
<dbReference type="Pfam" id="PF13439">
    <property type="entry name" value="Glyco_transf_4"/>
    <property type="match status" value="1"/>
</dbReference>
<dbReference type="RefSeq" id="WP_216009047.1">
    <property type="nucleotide sequence ID" value="NZ_JAHKPV010000021.1"/>
</dbReference>
<gene>
    <name evidence="3" type="ORF">KO508_14635</name>
</gene>
<name>A0ABS6AED5_9GAMM</name>
<proteinExistence type="predicted"/>
<dbReference type="CDD" id="cd03801">
    <property type="entry name" value="GT4_PimA-like"/>
    <property type="match status" value="1"/>
</dbReference>
<dbReference type="InterPro" id="IPR050194">
    <property type="entry name" value="Glycosyltransferase_grp1"/>
</dbReference>
<accession>A0ABS6AED5</accession>
<dbReference type="EMBL" id="JAHKPV010000021">
    <property type="protein sequence ID" value="MBU2875239.1"/>
    <property type="molecule type" value="Genomic_DNA"/>
</dbReference>